<dbReference type="AlphaFoldDB" id="A0A8S1NHQ1"/>
<name>A0A8S1NHQ1_9CILI</name>
<comment type="caution">
    <text evidence="1">The sequence shown here is derived from an EMBL/GenBank/DDBJ whole genome shotgun (WGS) entry which is preliminary data.</text>
</comment>
<evidence type="ECO:0000313" key="1">
    <source>
        <dbReference type="EMBL" id="CAD8090819.1"/>
    </source>
</evidence>
<evidence type="ECO:0000313" key="2">
    <source>
        <dbReference type="Proteomes" id="UP000692954"/>
    </source>
</evidence>
<keyword evidence="2" id="KW-1185">Reference proteome</keyword>
<gene>
    <name evidence="1" type="ORF">PSON_ATCC_30995.1.T0560206</name>
</gene>
<dbReference type="Proteomes" id="UP000692954">
    <property type="component" value="Unassembled WGS sequence"/>
</dbReference>
<proteinExistence type="predicted"/>
<organism evidence="1 2">
    <name type="scientific">Paramecium sonneborni</name>
    <dbReference type="NCBI Taxonomy" id="65129"/>
    <lineage>
        <taxon>Eukaryota</taxon>
        <taxon>Sar</taxon>
        <taxon>Alveolata</taxon>
        <taxon>Ciliophora</taxon>
        <taxon>Intramacronucleata</taxon>
        <taxon>Oligohymenophorea</taxon>
        <taxon>Peniculida</taxon>
        <taxon>Parameciidae</taxon>
        <taxon>Paramecium</taxon>
    </lineage>
</organism>
<sequence length="131" mass="15300">MRISRTLFTRKHGLNNQQIINIIKIVTAKILCSNVFQQNKGDQLSQLLEEKVEQNDNIEKQVFQPNAVINNDKNSLQEVQFENINKQILINQLIKIEQILKICIDENVNVKLFIVERTNSSKRSIIQQCIR</sequence>
<accession>A0A8S1NHQ1</accession>
<protein>
    <submittedName>
        <fullName evidence="1">Uncharacterized protein</fullName>
    </submittedName>
</protein>
<reference evidence="1" key="1">
    <citation type="submission" date="2021-01" db="EMBL/GenBank/DDBJ databases">
        <authorList>
            <consortium name="Genoscope - CEA"/>
            <person name="William W."/>
        </authorList>
    </citation>
    <scope>NUCLEOTIDE SEQUENCE</scope>
</reference>
<dbReference type="EMBL" id="CAJJDN010000056">
    <property type="protein sequence ID" value="CAD8090819.1"/>
    <property type="molecule type" value="Genomic_DNA"/>
</dbReference>